<dbReference type="RefSeq" id="WP_127786499.1">
    <property type="nucleotide sequence ID" value="NZ_SACL01000001.1"/>
</dbReference>
<sequence length="201" mass="21587">MTEKLPEALTGLWAAVAEHGWHGATLSRIAQAGGVTLGELRKLGRGPLDLLALHGAAVDQAVLDGTVPTEGESTRDRLFDVLMRRLDAMQPHREGVLRLLKDLPLNPPLALWLGCEVQRSMGWMLEAAGVDSRGAFGRLRAKALAGVWAYTVRAWAKDESADMSATMAALDKALDKLEQAAKSLDPFARKKAAPAEASEAE</sequence>
<proteinExistence type="predicted"/>
<reference evidence="1 2" key="1">
    <citation type="submission" date="2019-01" db="EMBL/GenBank/DDBJ databases">
        <authorList>
            <person name="Chen W.-M."/>
        </authorList>
    </citation>
    <scope>NUCLEOTIDE SEQUENCE [LARGE SCALE GENOMIC DNA]</scope>
    <source>
        <strain evidence="1 2">CCP-6</strain>
    </source>
</reference>
<gene>
    <name evidence="1" type="ORF">EOD42_05865</name>
</gene>
<keyword evidence="2" id="KW-1185">Reference proteome</keyword>
<dbReference type="OrthoDB" id="7828598at2"/>
<evidence type="ECO:0000313" key="2">
    <source>
        <dbReference type="Proteomes" id="UP000282957"/>
    </source>
</evidence>
<comment type="caution">
    <text evidence="1">The sequence shown here is derived from an EMBL/GenBank/DDBJ whole genome shotgun (WGS) entry which is preliminary data.</text>
</comment>
<accession>A0A437MPM7</accession>
<protein>
    <submittedName>
        <fullName evidence="1">TetR family transcriptional regulator</fullName>
    </submittedName>
</protein>
<name>A0A437MPM7_9PROT</name>
<dbReference type="AlphaFoldDB" id="A0A437MPM7"/>
<dbReference type="Proteomes" id="UP000282957">
    <property type="component" value="Unassembled WGS sequence"/>
</dbReference>
<evidence type="ECO:0000313" key="1">
    <source>
        <dbReference type="EMBL" id="RVT99604.1"/>
    </source>
</evidence>
<dbReference type="EMBL" id="SACL01000001">
    <property type="protein sequence ID" value="RVT99604.1"/>
    <property type="molecule type" value="Genomic_DNA"/>
</dbReference>
<dbReference type="Gene3D" id="1.10.357.10">
    <property type="entry name" value="Tetracycline Repressor, domain 2"/>
    <property type="match status" value="1"/>
</dbReference>
<organism evidence="1 2">
    <name type="scientific">Rhodovarius crocodyli</name>
    <dbReference type="NCBI Taxonomy" id="1979269"/>
    <lineage>
        <taxon>Bacteria</taxon>
        <taxon>Pseudomonadati</taxon>
        <taxon>Pseudomonadota</taxon>
        <taxon>Alphaproteobacteria</taxon>
        <taxon>Acetobacterales</taxon>
        <taxon>Roseomonadaceae</taxon>
        <taxon>Rhodovarius</taxon>
    </lineage>
</organism>